<gene>
    <name evidence="6" type="primary">zmp1_1</name>
    <name evidence="6" type="ORF">YK48G_08630</name>
</gene>
<evidence type="ECO:0000256" key="1">
    <source>
        <dbReference type="ARBA" id="ARBA00022670"/>
    </source>
</evidence>
<evidence type="ECO:0000313" key="7">
    <source>
        <dbReference type="Proteomes" id="UP000604765"/>
    </source>
</evidence>
<dbReference type="Gene3D" id="3.40.390.10">
    <property type="entry name" value="Collagenase (Catalytic Domain)"/>
    <property type="match status" value="1"/>
</dbReference>
<dbReference type="EMBL" id="BNJR01000008">
    <property type="protein sequence ID" value="GHP13438.1"/>
    <property type="molecule type" value="Genomic_DNA"/>
</dbReference>
<protein>
    <submittedName>
        <fullName evidence="6">Peptidase M10</fullName>
    </submittedName>
</protein>
<keyword evidence="3" id="KW-0378">Hydrolase</keyword>
<accession>A0ABQ3VXL2</accession>
<evidence type="ECO:0000256" key="3">
    <source>
        <dbReference type="ARBA" id="ARBA00022801"/>
    </source>
</evidence>
<dbReference type="InterPro" id="IPR001818">
    <property type="entry name" value="Pept_M10_metallopeptidase"/>
</dbReference>
<keyword evidence="4" id="KW-0862">Zinc</keyword>
<name>A0ABQ3VXL2_9LACO</name>
<evidence type="ECO:0000256" key="4">
    <source>
        <dbReference type="ARBA" id="ARBA00022833"/>
    </source>
</evidence>
<organism evidence="6 7">
    <name type="scientific">Lentilactobacillus fungorum</name>
    <dbReference type="NCBI Taxonomy" id="2201250"/>
    <lineage>
        <taxon>Bacteria</taxon>
        <taxon>Bacillati</taxon>
        <taxon>Bacillota</taxon>
        <taxon>Bacilli</taxon>
        <taxon>Lactobacillales</taxon>
        <taxon>Lactobacillaceae</taxon>
        <taxon>Lentilactobacillus</taxon>
    </lineage>
</organism>
<dbReference type="InterPro" id="IPR024079">
    <property type="entry name" value="MetalloPept_cat_dom_sf"/>
</dbReference>
<evidence type="ECO:0000313" key="6">
    <source>
        <dbReference type="EMBL" id="GHP13438.1"/>
    </source>
</evidence>
<comment type="caution">
    <text evidence="6">The sequence shown here is derived from an EMBL/GenBank/DDBJ whole genome shotgun (WGS) entry which is preliminary data.</text>
</comment>
<reference evidence="6 7" key="1">
    <citation type="journal article" date="2021" name="Int. J. Syst. Evol. Microbiol.">
        <title>Lentilactobacillus fungorum sp. nov., isolated from spent mushroom substrates.</title>
        <authorList>
            <person name="Tohno M."/>
            <person name="Tanizawa Y."/>
            <person name="Kojima Y."/>
            <person name="Sakamoto M."/>
            <person name="Ohkuma M."/>
            <person name="Kobayashi H."/>
        </authorList>
    </citation>
    <scope>NUCLEOTIDE SEQUENCE [LARGE SCALE GENOMIC DNA]</scope>
    <source>
        <strain evidence="6 7">YK48G</strain>
    </source>
</reference>
<keyword evidence="7" id="KW-1185">Reference proteome</keyword>
<keyword evidence="1" id="KW-0645">Protease</keyword>
<feature type="domain" description="Peptidase M10 metallopeptidase" evidence="5">
    <location>
        <begin position="131"/>
        <end position="182"/>
    </location>
</feature>
<dbReference type="RefSeq" id="WP_203629483.1">
    <property type="nucleotide sequence ID" value="NZ_BNJR01000008.1"/>
</dbReference>
<dbReference type="Proteomes" id="UP000604765">
    <property type="component" value="Unassembled WGS sequence"/>
</dbReference>
<dbReference type="SUPFAM" id="SSF55486">
    <property type="entry name" value="Metalloproteases ('zincins'), catalytic domain"/>
    <property type="match status" value="1"/>
</dbReference>
<keyword evidence="2" id="KW-0479">Metal-binding</keyword>
<evidence type="ECO:0000259" key="5">
    <source>
        <dbReference type="Pfam" id="PF00413"/>
    </source>
</evidence>
<sequence>MLKKWFKPFDTILLIAIILILGVGTFTVSATPAPITPHGTARFQSATATINTSSNSVRYQKIWNQAIKAWNRTGVFEFVPTSDDSAQVITSTNSALGVNYTGMTYITTGSDGYISHTQSELNPQALAAYHYSTSEIVNVAEHELGHSIGLLHNPNRASVMFAANRYYSIQSVDTQSVQQLYATQPDRIGNVRRKIIFKDPIHVK</sequence>
<dbReference type="Pfam" id="PF00413">
    <property type="entry name" value="Peptidase_M10"/>
    <property type="match status" value="1"/>
</dbReference>
<evidence type="ECO:0000256" key="2">
    <source>
        <dbReference type="ARBA" id="ARBA00022723"/>
    </source>
</evidence>
<proteinExistence type="predicted"/>